<dbReference type="SMART" id="SM00354">
    <property type="entry name" value="HTH_LACI"/>
    <property type="match status" value="1"/>
</dbReference>
<dbReference type="PANTHER" id="PTHR30146:SF109">
    <property type="entry name" value="HTH-TYPE TRANSCRIPTIONAL REGULATOR GALS"/>
    <property type="match status" value="1"/>
</dbReference>
<gene>
    <name evidence="5" type="ORF">V5R04_13280</name>
</gene>
<evidence type="ECO:0000256" key="3">
    <source>
        <dbReference type="ARBA" id="ARBA00023163"/>
    </source>
</evidence>
<dbReference type="GO" id="GO:0000976">
    <property type="term" value="F:transcription cis-regulatory region binding"/>
    <property type="evidence" value="ECO:0007669"/>
    <property type="project" value="TreeGrafter"/>
</dbReference>
<evidence type="ECO:0000259" key="4">
    <source>
        <dbReference type="PROSITE" id="PS50932"/>
    </source>
</evidence>
<dbReference type="InterPro" id="IPR046335">
    <property type="entry name" value="LacI/GalR-like_sensor"/>
</dbReference>
<evidence type="ECO:0000256" key="2">
    <source>
        <dbReference type="ARBA" id="ARBA00023125"/>
    </source>
</evidence>
<keyword evidence="2 5" id="KW-0238">DNA-binding</keyword>
<dbReference type="Gene3D" id="1.10.260.40">
    <property type="entry name" value="lambda repressor-like DNA-binding domains"/>
    <property type="match status" value="1"/>
</dbReference>
<protein>
    <submittedName>
        <fullName evidence="5">LacI family DNA-binding transcriptional regulator</fullName>
    </submittedName>
</protein>
<dbReference type="SUPFAM" id="SSF47413">
    <property type="entry name" value="lambda repressor-like DNA-binding domains"/>
    <property type="match status" value="1"/>
</dbReference>
<dbReference type="Gene3D" id="3.40.50.2300">
    <property type="match status" value="2"/>
</dbReference>
<dbReference type="InterPro" id="IPR010982">
    <property type="entry name" value="Lambda_DNA-bd_dom_sf"/>
</dbReference>
<dbReference type="Pfam" id="PF00356">
    <property type="entry name" value="LacI"/>
    <property type="match status" value="1"/>
</dbReference>
<reference evidence="5" key="1">
    <citation type="submission" date="2024-02" db="EMBL/GenBank/DDBJ databases">
        <title>Tomenella chthoni gen. nov. sp. nov., a member of the family Jonesiaceae isolated from bat guano.</title>
        <authorList>
            <person name="Miller S.L."/>
            <person name="King J."/>
            <person name="Sankaranarayanan K."/>
            <person name="Lawson P.A."/>
        </authorList>
    </citation>
    <scope>NUCLEOTIDE SEQUENCE</scope>
    <source>
        <strain evidence="5">BS-20</strain>
    </source>
</reference>
<dbReference type="Pfam" id="PF13377">
    <property type="entry name" value="Peripla_BP_3"/>
    <property type="match status" value="1"/>
</dbReference>
<dbReference type="EMBL" id="CP146203">
    <property type="protein sequence ID" value="XBH21175.1"/>
    <property type="molecule type" value="Genomic_DNA"/>
</dbReference>
<dbReference type="PROSITE" id="PS50932">
    <property type="entry name" value="HTH_LACI_2"/>
    <property type="match status" value="1"/>
</dbReference>
<organism evidence="5">
    <name type="scientific">Jonesiaceae bacterium BS-20</name>
    <dbReference type="NCBI Taxonomy" id="3120821"/>
    <lineage>
        <taxon>Bacteria</taxon>
        <taxon>Bacillati</taxon>
        <taxon>Actinomycetota</taxon>
        <taxon>Actinomycetes</taxon>
        <taxon>Micrococcales</taxon>
        <taxon>Jonesiaceae</taxon>
    </lineage>
</organism>
<evidence type="ECO:0000313" key="5">
    <source>
        <dbReference type="EMBL" id="XBH21175.1"/>
    </source>
</evidence>
<accession>A0AAU7DU37</accession>
<keyword evidence="3" id="KW-0804">Transcription</keyword>
<dbReference type="GO" id="GO:0003700">
    <property type="term" value="F:DNA-binding transcription factor activity"/>
    <property type="evidence" value="ECO:0007669"/>
    <property type="project" value="TreeGrafter"/>
</dbReference>
<dbReference type="InterPro" id="IPR000843">
    <property type="entry name" value="HTH_LacI"/>
</dbReference>
<evidence type="ECO:0000256" key="1">
    <source>
        <dbReference type="ARBA" id="ARBA00023015"/>
    </source>
</evidence>
<feature type="domain" description="HTH lacI-type" evidence="4">
    <location>
        <begin position="9"/>
        <end position="63"/>
    </location>
</feature>
<dbReference type="InterPro" id="IPR028082">
    <property type="entry name" value="Peripla_BP_I"/>
</dbReference>
<dbReference type="SUPFAM" id="SSF53822">
    <property type="entry name" value="Periplasmic binding protein-like I"/>
    <property type="match status" value="1"/>
</dbReference>
<proteinExistence type="predicted"/>
<sequence length="339" mass="36593">MKQVIRKRATLRQVADQAQVSTATVSRVLSGADPVAADKAERVRAAAALLNYEPNRFASGLRRNRTGNIGLILPGFTNDFFFQLIAQSVEVGREEGYSVLVTGSEDPEDEAQNLIKSQLVDGILIVAAHTSNQSAVLNESPVPIVGFDRAPFERNYPLVHVDNEHGGWEVTRYLLDTGARTVAHIAGPSEVLASARRQAGYERALLESGLSVDDRLIVTGDFTSEAGHAAARQLLQSSGKPVDAIFAANDLMAIGAMRAASELGMAIPEELVVVGFDGITSGNFTVPGLTTYVQPIAKMARLAMLRLIESIDNPENQRNREQIMVNGDLIVRESSSTRD</sequence>
<keyword evidence="1" id="KW-0805">Transcription regulation</keyword>
<name>A0AAU7DU37_9MICO</name>
<dbReference type="AlphaFoldDB" id="A0AAU7DU37"/>
<dbReference type="CDD" id="cd06267">
    <property type="entry name" value="PBP1_LacI_sugar_binding-like"/>
    <property type="match status" value="1"/>
</dbReference>
<dbReference type="CDD" id="cd01392">
    <property type="entry name" value="HTH_LacI"/>
    <property type="match status" value="1"/>
</dbReference>
<dbReference type="PANTHER" id="PTHR30146">
    <property type="entry name" value="LACI-RELATED TRANSCRIPTIONAL REPRESSOR"/>
    <property type="match status" value="1"/>
</dbReference>